<dbReference type="SUPFAM" id="SSF53850">
    <property type="entry name" value="Periplasmic binding protein-like II"/>
    <property type="match status" value="1"/>
</dbReference>
<evidence type="ECO:0000256" key="4">
    <source>
        <dbReference type="SAM" id="SignalP"/>
    </source>
</evidence>
<keyword evidence="2" id="KW-0813">Transport</keyword>
<comment type="similarity">
    <text evidence="1">Belongs to the bacterial solute-binding protein 3 family.</text>
</comment>
<evidence type="ECO:0000256" key="1">
    <source>
        <dbReference type="ARBA" id="ARBA00010333"/>
    </source>
</evidence>
<dbReference type="Proteomes" id="UP000215158">
    <property type="component" value="Chromosome 2"/>
</dbReference>
<evidence type="ECO:0000259" key="5">
    <source>
        <dbReference type="SMART" id="SM00062"/>
    </source>
</evidence>
<keyword evidence="7" id="KW-1185">Reference proteome</keyword>
<dbReference type="InterPro" id="IPR001638">
    <property type="entry name" value="Solute-binding_3/MltF_N"/>
</dbReference>
<feature type="domain" description="Solute-binding protein family 3/N-terminal" evidence="5">
    <location>
        <begin position="38"/>
        <end position="261"/>
    </location>
</feature>
<reference evidence="6 7" key="1">
    <citation type="submission" date="2017-08" db="EMBL/GenBank/DDBJ databases">
        <title>Identification and genetic characteristics of simultaneous BTEX- and naphthalene-degrading Paraburkholderia sp. BN5 isolated from petroleum-contaminated soil.</title>
        <authorList>
            <person name="Lee Y."/>
            <person name="Jeon C.O."/>
        </authorList>
    </citation>
    <scope>NUCLEOTIDE SEQUENCE [LARGE SCALE GENOMIC DNA]</scope>
    <source>
        <strain evidence="6 7">BN5</strain>
    </source>
</reference>
<gene>
    <name evidence="6" type="ORF">CJU94_30880</name>
</gene>
<dbReference type="KEGG" id="parb:CJU94_30880"/>
<dbReference type="GO" id="GO:0030288">
    <property type="term" value="C:outer membrane-bounded periplasmic space"/>
    <property type="evidence" value="ECO:0007669"/>
    <property type="project" value="TreeGrafter"/>
</dbReference>
<dbReference type="SMART" id="SM00062">
    <property type="entry name" value="PBPb"/>
    <property type="match status" value="1"/>
</dbReference>
<dbReference type="PANTHER" id="PTHR30085:SF6">
    <property type="entry name" value="ABC TRANSPORTER GLUTAMINE-BINDING PROTEIN GLNH"/>
    <property type="match status" value="1"/>
</dbReference>
<dbReference type="GO" id="GO:0005576">
    <property type="term" value="C:extracellular region"/>
    <property type="evidence" value="ECO:0007669"/>
    <property type="project" value="TreeGrafter"/>
</dbReference>
<dbReference type="InterPro" id="IPR051455">
    <property type="entry name" value="Bact_solute-bind_prot3"/>
</dbReference>
<name>A0A248VWV2_9BURK</name>
<feature type="chain" id="PRO_5012648164" evidence="4">
    <location>
        <begin position="28"/>
        <end position="284"/>
    </location>
</feature>
<evidence type="ECO:0000256" key="3">
    <source>
        <dbReference type="ARBA" id="ARBA00022729"/>
    </source>
</evidence>
<dbReference type="GO" id="GO:0006865">
    <property type="term" value="P:amino acid transport"/>
    <property type="evidence" value="ECO:0007669"/>
    <property type="project" value="TreeGrafter"/>
</dbReference>
<dbReference type="EMBL" id="CP022990">
    <property type="protein sequence ID" value="ASW03022.1"/>
    <property type="molecule type" value="Genomic_DNA"/>
</dbReference>
<evidence type="ECO:0000313" key="6">
    <source>
        <dbReference type="EMBL" id="ASW03022.1"/>
    </source>
</evidence>
<keyword evidence="3 4" id="KW-0732">Signal</keyword>
<evidence type="ECO:0000256" key="2">
    <source>
        <dbReference type="ARBA" id="ARBA00022448"/>
    </source>
</evidence>
<evidence type="ECO:0000313" key="7">
    <source>
        <dbReference type="Proteomes" id="UP000215158"/>
    </source>
</evidence>
<feature type="signal peptide" evidence="4">
    <location>
        <begin position="1"/>
        <end position="27"/>
    </location>
</feature>
<dbReference type="OrthoDB" id="9777941at2"/>
<dbReference type="Gene3D" id="3.40.190.10">
    <property type="entry name" value="Periplasmic binding protein-like II"/>
    <property type="match status" value="2"/>
</dbReference>
<dbReference type="Pfam" id="PF00497">
    <property type="entry name" value="SBP_bac_3"/>
    <property type="match status" value="1"/>
</dbReference>
<dbReference type="PANTHER" id="PTHR30085">
    <property type="entry name" value="AMINO ACID ABC TRANSPORTER PERMEASE"/>
    <property type="match status" value="1"/>
</dbReference>
<protein>
    <submittedName>
        <fullName evidence="6">ABC transporter</fullName>
    </submittedName>
</protein>
<proteinExistence type="inferred from homology"/>
<sequence>MTIQVKKIFAGMVVVGGAVASIAPAHADQLADIKSHGELSCGLYSNVEPFSYPNAQTRQLEGMDVDLCNAVAKQLGVKAKPEPLAVEARIPQLKLGRVDIVVANLAYTKTRATQIAFSDSCYSTKEVLVVKKADASKKLADFTGQKISAADGSTSAQSIPISIKDGQAVTFHETSSAFLALEQNKVKGFVTNQTTATKIAKQVDGTDGAVAIAAEPMLIEPIAVGLRQNEPAMLSAVNKALAAMEQSGEMSTIFNKWLGPKTPYGLTRTDKVTPIGQLKFTPVS</sequence>
<accession>A0A248VWV2</accession>
<organism evidence="6 7">
    <name type="scientific">Paraburkholderia aromaticivorans</name>
    <dbReference type="NCBI Taxonomy" id="2026199"/>
    <lineage>
        <taxon>Bacteria</taxon>
        <taxon>Pseudomonadati</taxon>
        <taxon>Pseudomonadota</taxon>
        <taxon>Betaproteobacteria</taxon>
        <taxon>Burkholderiales</taxon>
        <taxon>Burkholderiaceae</taxon>
        <taxon>Paraburkholderia</taxon>
    </lineage>
</organism>
<dbReference type="AlphaFoldDB" id="A0A248VWV2"/>